<accession>A0ABS3TAW0</accession>
<protein>
    <submittedName>
        <fullName evidence="2">Transporter</fullName>
    </submittedName>
</protein>
<dbReference type="EMBL" id="JAGETX010000002">
    <property type="protein sequence ID" value="MBO3269910.1"/>
    <property type="molecule type" value="Genomic_DNA"/>
</dbReference>
<evidence type="ECO:0000313" key="2">
    <source>
        <dbReference type="EMBL" id="MBO3269910.1"/>
    </source>
</evidence>
<sequence length="286" mass="32408">MSLPYPSLLLAILLLVGLSARAQTNDTISVDKSHYDLFHPTPRKYMRPMVPDRPGITESPYTVDAGHFQLENDGLRLLNSRDGDARDRSLYLNHVLMKIGLTNQTDLQVGLNSYTINKHWEDKGTMEPDRQARMGDMVVRLKRNLIGDDNKGFALAAIGYVRLPTGKEVGDGAVEYGLLVPVIYMLPHDWNIGAQTAAEWMYDRESTSHFVLLTPTFTIDKVFTHWLEGFAEVVGHWDTSKNRWQAGVNLGPQFDVSDNLQFDIGTHIALNRQTDHEYFVGFSFRL</sequence>
<dbReference type="Proteomes" id="UP000670527">
    <property type="component" value="Unassembled WGS sequence"/>
</dbReference>
<gene>
    <name evidence="2" type="ORF">J4D97_04540</name>
</gene>
<evidence type="ECO:0000313" key="3">
    <source>
        <dbReference type="Proteomes" id="UP000670527"/>
    </source>
</evidence>
<comment type="caution">
    <text evidence="2">The sequence shown here is derived from an EMBL/GenBank/DDBJ whole genome shotgun (WGS) entry which is preliminary data.</text>
</comment>
<feature type="chain" id="PRO_5045677747" evidence="1">
    <location>
        <begin position="23"/>
        <end position="286"/>
    </location>
</feature>
<reference evidence="2 3" key="1">
    <citation type="submission" date="2021-03" db="EMBL/GenBank/DDBJ databases">
        <authorList>
            <person name="Kim M.K."/>
        </authorList>
    </citation>
    <scope>NUCLEOTIDE SEQUENCE [LARGE SCALE GENOMIC DNA]</scope>
    <source>
        <strain evidence="2 3">BT507</strain>
    </source>
</reference>
<dbReference type="InterPro" id="IPR025737">
    <property type="entry name" value="FApF"/>
</dbReference>
<organism evidence="2 3">
    <name type="scientific">Hymenobacter defluvii</name>
    <dbReference type="NCBI Taxonomy" id="2054411"/>
    <lineage>
        <taxon>Bacteria</taxon>
        <taxon>Pseudomonadati</taxon>
        <taxon>Bacteroidota</taxon>
        <taxon>Cytophagia</taxon>
        <taxon>Cytophagales</taxon>
        <taxon>Hymenobacteraceae</taxon>
        <taxon>Hymenobacter</taxon>
    </lineage>
</organism>
<feature type="signal peptide" evidence="1">
    <location>
        <begin position="1"/>
        <end position="22"/>
    </location>
</feature>
<keyword evidence="1" id="KW-0732">Signal</keyword>
<keyword evidence="3" id="KW-1185">Reference proteome</keyword>
<proteinExistence type="predicted"/>
<evidence type="ECO:0000256" key="1">
    <source>
        <dbReference type="SAM" id="SignalP"/>
    </source>
</evidence>
<name>A0ABS3TAW0_9BACT</name>
<dbReference type="Pfam" id="PF13557">
    <property type="entry name" value="Phenol_MetA_deg"/>
    <property type="match status" value="1"/>
</dbReference>
<dbReference type="RefSeq" id="WP_208306561.1">
    <property type="nucleotide sequence ID" value="NZ_JAGETX010000002.1"/>
</dbReference>